<dbReference type="Proteomes" id="UP001189429">
    <property type="component" value="Unassembled WGS sequence"/>
</dbReference>
<sequence length="431" mass="46775">MALAKLPRLAVPPVHASGAGFAQAERQAAERHPATGSEWRRSQERGRCLWAAVGAATAGILQRRKSQDSQPRVRLCICTSGSALETEPLAAVPETAWPLLRRAEQADPQFGSGAIAEGLAGWRRALEAGQVWEDAAGAHWPQRSLRQQWAEVLVQLGLPRLTRRYPQLVDPLLYRLLEMAVQVAEATFGAASEQSNSKGESPQWFAEISNGEWAQLQVGGAQAFVGVFLHQRLDQHTGPLLLLAPALEVEIKLASLVKARDAAERAERAHAEATGWHSLVSDEVKEAVEYKENLDETNAPLANLPLQVRRLPRVVQMPPQARKPSSVDLGGISWHWAQENLHEIAEGELDQFVQKFNRATARVGLDGQASQRYGELVSKQAAQRAAKKARRLAPHQSAHAAAALGQAAAAHLSAIPEAPSGPASHAQGFKR</sequence>
<accession>A0ABN9XWD5</accession>
<comment type="caution">
    <text evidence="2">The sequence shown here is derived from an EMBL/GenBank/DDBJ whole genome shotgun (WGS) entry which is preliminary data.</text>
</comment>
<protein>
    <submittedName>
        <fullName evidence="2">Uncharacterized protein</fullName>
    </submittedName>
</protein>
<evidence type="ECO:0000313" key="3">
    <source>
        <dbReference type="Proteomes" id="UP001189429"/>
    </source>
</evidence>
<gene>
    <name evidence="2" type="ORF">PCOR1329_LOCUS80406</name>
</gene>
<reference evidence="2" key="1">
    <citation type="submission" date="2023-10" db="EMBL/GenBank/DDBJ databases">
        <authorList>
            <person name="Chen Y."/>
            <person name="Shah S."/>
            <person name="Dougan E. K."/>
            <person name="Thang M."/>
            <person name="Chan C."/>
        </authorList>
    </citation>
    <scope>NUCLEOTIDE SEQUENCE [LARGE SCALE GENOMIC DNA]</scope>
</reference>
<dbReference type="EMBL" id="CAUYUJ010021392">
    <property type="protein sequence ID" value="CAK0904357.1"/>
    <property type="molecule type" value="Genomic_DNA"/>
</dbReference>
<feature type="region of interest" description="Disordered" evidence="1">
    <location>
        <begin position="21"/>
        <end position="41"/>
    </location>
</feature>
<evidence type="ECO:0000256" key="1">
    <source>
        <dbReference type="SAM" id="MobiDB-lite"/>
    </source>
</evidence>
<feature type="compositionally biased region" description="Basic and acidic residues" evidence="1">
    <location>
        <begin position="27"/>
        <end position="41"/>
    </location>
</feature>
<name>A0ABN9XWD5_9DINO</name>
<organism evidence="2 3">
    <name type="scientific">Prorocentrum cordatum</name>
    <dbReference type="NCBI Taxonomy" id="2364126"/>
    <lineage>
        <taxon>Eukaryota</taxon>
        <taxon>Sar</taxon>
        <taxon>Alveolata</taxon>
        <taxon>Dinophyceae</taxon>
        <taxon>Prorocentrales</taxon>
        <taxon>Prorocentraceae</taxon>
        <taxon>Prorocentrum</taxon>
    </lineage>
</organism>
<keyword evidence="3" id="KW-1185">Reference proteome</keyword>
<proteinExistence type="predicted"/>
<evidence type="ECO:0000313" key="2">
    <source>
        <dbReference type="EMBL" id="CAK0904357.1"/>
    </source>
</evidence>